<evidence type="ECO:0000313" key="7">
    <source>
        <dbReference type="RefSeq" id="XP_070649972.1"/>
    </source>
</evidence>
<name>A0ABM4SQ99_BOSIN</name>
<sequence>MPREKQGKRKTKGAPQSIVSILQKFLKTYEKRCVQTQTSVCPAIKRDLKASINHERILRKFVLVRPDDSPPGILPMSLEALLMTVRDECYMLGREICIWGFQLSNPEIARLALLLESKGHTRCPFTTLELIDCKMDPWSLGRLGQALHLSSLHVLVLDYCRFTHEEIESILSGLENNQRLQSLSLRYCGLGPQNGPRLGSIVCHSAIRELHLGGNYLQCSGALGLLRPLAEYAEMQGKDQLAISPPDTGNPPPLLQARQRGSSPLNQIAESSRAVTVKHTSGKKRKKGIKKKIKDLIETGPWLVKLYLADNGIDGKGKEGENDLLELTQILTCLIKYSVHLKEIDLGNNVLGEKAAVDLLEALRARKTGKLPVLKITVTPQISSDTFRSIWKNSKKSSSTHKKKKKAKN</sequence>
<dbReference type="SMART" id="SM00368">
    <property type="entry name" value="LRR_RI"/>
    <property type="match status" value="3"/>
</dbReference>
<proteinExistence type="predicted"/>
<dbReference type="Proteomes" id="UP001652663">
    <property type="component" value="Chromosome 1"/>
</dbReference>
<evidence type="ECO:0000256" key="4">
    <source>
        <dbReference type="SAM" id="MobiDB-lite"/>
    </source>
</evidence>
<feature type="region of interest" description="Disordered" evidence="4">
    <location>
        <begin position="241"/>
        <end position="262"/>
    </location>
</feature>
<dbReference type="GeneID" id="109564601"/>
<evidence type="ECO:0000313" key="6">
    <source>
        <dbReference type="RefSeq" id="XP_070649969.1"/>
    </source>
</evidence>
<keyword evidence="2" id="KW-0433">Leucine-rich repeat</keyword>
<dbReference type="RefSeq" id="XP_070649969.1">
    <property type="nucleotide sequence ID" value="XM_070793868.1"/>
</dbReference>
<protein>
    <submittedName>
        <fullName evidence="6 7">Uncharacterized protein isoform X1</fullName>
    </submittedName>
</protein>
<keyword evidence="1" id="KW-0343">GTPase activation</keyword>
<keyword evidence="5" id="KW-1185">Reference proteome</keyword>
<evidence type="ECO:0000313" key="8">
    <source>
        <dbReference type="RefSeq" id="XP_070649976.1"/>
    </source>
</evidence>
<evidence type="ECO:0000256" key="2">
    <source>
        <dbReference type="ARBA" id="ARBA00022614"/>
    </source>
</evidence>
<evidence type="ECO:0000256" key="1">
    <source>
        <dbReference type="ARBA" id="ARBA00022468"/>
    </source>
</evidence>
<accession>A0ABM4SQ99</accession>
<organism evidence="5 6">
    <name type="scientific">Bos indicus</name>
    <name type="common">Zebu</name>
    <dbReference type="NCBI Taxonomy" id="9915"/>
    <lineage>
        <taxon>Eukaryota</taxon>
        <taxon>Metazoa</taxon>
        <taxon>Chordata</taxon>
        <taxon>Craniata</taxon>
        <taxon>Vertebrata</taxon>
        <taxon>Euteleostomi</taxon>
        <taxon>Mammalia</taxon>
        <taxon>Eutheria</taxon>
        <taxon>Laurasiatheria</taxon>
        <taxon>Artiodactyla</taxon>
        <taxon>Ruminantia</taxon>
        <taxon>Pecora</taxon>
        <taxon>Bovidae</taxon>
        <taxon>Bovinae</taxon>
        <taxon>Bos</taxon>
    </lineage>
</organism>
<dbReference type="SUPFAM" id="SSF52047">
    <property type="entry name" value="RNI-like"/>
    <property type="match status" value="1"/>
</dbReference>
<dbReference type="PANTHER" id="PTHR24113:SF12">
    <property type="entry name" value="RAN GTPASE-ACTIVATING PROTEIN 1"/>
    <property type="match status" value="1"/>
</dbReference>
<dbReference type="InterPro" id="IPR027038">
    <property type="entry name" value="RanGap"/>
</dbReference>
<keyword evidence="3" id="KW-0677">Repeat</keyword>
<dbReference type="Gene3D" id="3.80.10.10">
    <property type="entry name" value="Ribonuclease Inhibitor"/>
    <property type="match status" value="2"/>
</dbReference>
<dbReference type="InterPro" id="IPR032675">
    <property type="entry name" value="LRR_dom_sf"/>
</dbReference>
<dbReference type="RefSeq" id="XP_070649972.1">
    <property type="nucleotide sequence ID" value="XM_070793871.1"/>
</dbReference>
<evidence type="ECO:0000313" key="5">
    <source>
        <dbReference type="Proteomes" id="UP001652663"/>
    </source>
</evidence>
<gene>
    <name evidence="6 7 8" type="primary">LOC109564601</name>
</gene>
<dbReference type="RefSeq" id="XP_070649976.1">
    <property type="nucleotide sequence ID" value="XM_070793875.1"/>
</dbReference>
<reference evidence="5 6" key="1">
    <citation type="submission" date="2025-05" db="UniProtKB">
        <authorList>
            <consortium name="RefSeq"/>
        </authorList>
    </citation>
    <scope>NUCLEOTIDE SEQUENCE [LARGE SCALE GENOMIC DNA]</scope>
    <source>
        <tissue evidence="6 7">Blood</tissue>
    </source>
</reference>
<evidence type="ECO:0000256" key="3">
    <source>
        <dbReference type="ARBA" id="ARBA00022737"/>
    </source>
</evidence>
<dbReference type="PANTHER" id="PTHR24113">
    <property type="entry name" value="RAN GTPASE-ACTIVATING PROTEIN 1"/>
    <property type="match status" value="1"/>
</dbReference>